<dbReference type="AlphaFoldDB" id="A0A813X9A3"/>
<dbReference type="PANTHER" id="PTHR46270:SF2">
    <property type="entry name" value="TIR DOMAIN-CONTAINING PROTEIN"/>
    <property type="match status" value="1"/>
</dbReference>
<dbReference type="Proteomes" id="UP000663829">
    <property type="component" value="Unassembled WGS sequence"/>
</dbReference>
<dbReference type="EMBL" id="CAJNOQ010001064">
    <property type="protein sequence ID" value="CAF0864952.1"/>
    <property type="molecule type" value="Genomic_DNA"/>
</dbReference>
<keyword evidence="1" id="KW-0175">Coiled coil</keyword>
<name>A0A813X9A3_9BILA</name>
<gene>
    <name evidence="2" type="ORF">GPM918_LOCUS6787</name>
    <name evidence="3" type="ORF">SRO942_LOCUS6787</name>
</gene>
<protein>
    <submittedName>
        <fullName evidence="2">Uncharacterized protein</fullName>
    </submittedName>
</protein>
<evidence type="ECO:0000313" key="3">
    <source>
        <dbReference type="EMBL" id="CAF3652465.1"/>
    </source>
</evidence>
<reference evidence="2" key="1">
    <citation type="submission" date="2021-02" db="EMBL/GenBank/DDBJ databases">
        <authorList>
            <person name="Nowell W R."/>
        </authorList>
    </citation>
    <scope>NUCLEOTIDE SEQUENCE</scope>
</reference>
<evidence type="ECO:0000313" key="4">
    <source>
        <dbReference type="Proteomes" id="UP000663829"/>
    </source>
</evidence>
<accession>A0A813X9A3</accession>
<evidence type="ECO:0000313" key="2">
    <source>
        <dbReference type="EMBL" id="CAF0864952.1"/>
    </source>
</evidence>
<dbReference type="Proteomes" id="UP000681722">
    <property type="component" value="Unassembled WGS sequence"/>
</dbReference>
<evidence type="ECO:0000256" key="1">
    <source>
        <dbReference type="SAM" id="Coils"/>
    </source>
</evidence>
<feature type="coiled-coil region" evidence="1">
    <location>
        <begin position="95"/>
        <end position="125"/>
    </location>
</feature>
<dbReference type="PANTHER" id="PTHR46270">
    <property type="entry name" value="ARMADILLO-TYPE FOLD-RELATED"/>
    <property type="match status" value="1"/>
</dbReference>
<organism evidence="2 4">
    <name type="scientific">Didymodactylos carnosus</name>
    <dbReference type="NCBI Taxonomy" id="1234261"/>
    <lineage>
        <taxon>Eukaryota</taxon>
        <taxon>Metazoa</taxon>
        <taxon>Spiralia</taxon>
        <taxon>Gnathifera</taxon>
        <taxon>Rotifera</taxon>
        <taxon>Eurotatoria</taxon>
        <taxon>Bdelloidea</taxon>
        <taxon>Philodinida</taxon>
        <taxon>Philodinidae</taxon>
        <taxon>Didymodactylos</taxon>
    </lineage>
</organism>
<sequence>MLSKQLIMSGQSKSNEDLKLRSNSAEFLHSFKNAFIAQTNISDYLAHVIKIKRLAKMPLQFLAKRRKIRRIAMDVESSDESYADEDAKSEAASQISDIENEAKTFEEYTQQLENALNILSTMKREEYESRTALKQLKFLENLIHQPKEWISGAKLKLAEKKFPELAMTLMGIYKEKGLMVRRIVFVHSILLYNCVANFTDGEFDKEGLIRKQAADVGFIEFAVEILNNPSYSESLKKSYVIENPAKVIGSDDFKNYQKILWIVDSSLTILYNMANIPELKIHFRECNAVTTIAEYTKLKSETVCTQFEETPETKEYMLRLNELQDIINAIRVTSCLVLPLIMNEDEDNLLAQANEVLPLLIGLIHMYKKADQRFYGFSFVELVEGLSKIMVKGRMHTCIDKSLVNLLLDIMNTNDDVKLLECVSSAILNASFDEKALHYNVWMDIDNINGGVLESMAAAKQVFTVTSLSYQNHVDFATIPFEEAFAVLIREIETLRHDLTPGTGPNVLDYDHAKVFKNAYVASLQTTNTRVAETENAVLKWDGTAVRQWMIQTGLRNTERALAGVNGRLLWRLFQMKCSAPESYYRIVDKYFDRVWFTQMNDILKFDDALEQLFR</sequence>
<keyword evidence="4" id="KW-1185">Reference proteome</keyword>
<dbReference type="EMBL" id="CAJOBC010001064">
    <property type="protein sequence ID" value="CAF3652465.1"/>
    <property type="molecule type" value="Genomic_DNA"/>
</dbReference>
<comment type="caution">
    <text evidence="2">The sequence shown here is derived from an EMBL/GenBank/DDBJ whole genome shotgun (WGS) entry which is preliminary data.</text>
</comment>
<proteinExistence type="predicted"/>